<evidence type="ECO:0000313" key="2">
    <source>
        <dbReference type="EMBL" id="KAK9902141.1"/>
    </source>
</evidence>
<name>A0ABR2YC89_9CHLO</name>
<keyword evidence="3" id="KW-1185">Reference proteome</keyword>
<evidence type="ECO:0000313" key="3">
    <source>
        <dbReference type="Proteomes" id="UP001491310"/>
    </source>
</evidence>
<comment type="caution">
    <text evidence="2">The sequence shown here is derived from an EMBL/GenBank/DDBJ whole genome shotgun (WGS) entry which is preliminary data.</text>
</comment>
<accession>A0ABR2YC89</accession>
<proteinExistence type="predicted"/>
<feature type="region of interest" description="Disordered" evidence="1">
    <location>
        <begin position="95"/>
        <end position="141"/>
    </location>
</feature>
<sequence>MNVWSVQQQQDRKVNTPDQASALEVLQRLPHSLFEAAARKLCKRSAALSLEECEQYKRAASLKVMSPRLGADLVGLRACAGTCGSLTDLLPTPTSVLDGPAAFPPSPPQEESVDFLVASSPGSQSCVGESGSGKHRSPVTC</sequence>
<evidence type="ECO:0000256" key="1">
    <source>
        <dbReference type="SAM" id="MobiDB-lite"/>
    </source>
</evidence>
<organism evidence="2 3">
    <name type="scientific">Coccomyxa subellipsoidea</name>
    <dbReference type="NCBI Taxonomy" id="248742"/>
    <lineage>
        <taxon>Eukaryota</taxon>
        <taxon>Viridiplantae</taxon>
        <taxon>Chlorophyta</taxon>
        <taxon>core chlorophytes</taxon>
        <taxon>Trebouxiophyceae</taxon>
        <taxon>Trebouxiophyceae incertae sedis</taxon>
        <taxon>Coccomyxaceae</taxon>
        <taxon>Coccomyxa</taxon>
    </lineage>
</organism>
<dbReference type="Proteomes" id="UP001491310">
    <property type="component" value="Unassembled WGS sequence"/>
</dbReference>
<gene>
    <name evidence="2" type="ORF">WJX75_005728</name>
</gene>
<reference evidence="2 3" key="1">
    <citation type="journal article" date="2024" name="Nat. Commun.">
        <title>Phylogenomics reveals the evolutionary origins of lichenization in chlorophyte algae.</title>
        <authorList>
            <person name="Puginier C."/>
            <person name="Libourel C."/>
            <person name="Otte J."/>
            <person name="Skaloud P."/>
            <person name="Haon M."/>
            <person name="Grisel S."/>
            <person name="Petersen M."/>
            <person name="Berrin J.G."/>
            <person name="Delaux P.M."/>
            <person name="Dal Grande F."/>
            <person name="Keller J."/>
        </authorList>
    </citation>
    <scope>NUCLEOTIDE SEQUENCE [LARGE SCALE GENOMIC DNA]</scope>
    <source>
        <strain evidence="2 3">SAG 216-7</strain>
    </source>
</reference>
<dbReference type="EMBL" id="JALJOT010000016">
    <property type="protein sequence ID" value="KAK9902141.1"/>
    <property type="molecule type" value="Genomic_DNA"/>
</dbReference>
<protein>
    <submittedName>
        <fullName evidence="2">Uncharacterized protein</fullName>
    </submittedName>
</protein>